<dbReference type="HOGENOM" id="CLU_2714154_0_0_10"/>
<dbReference type="Proteomes" id="UP000003566">
    <property type="component" value="Unassembled WGS sequence"/>
</dbReference>
<gene>
    <name evidence="1" type="ORF">HMPREF1074_04364</name>
</gene>
<proteinExistence type="predicted"/>
<evidence type="ECO:0000313" key="1">
    <source>
        <dbReference type="EMBL" id="EIY84194.1"/>
    </source>
</evidence>
<protein>
    <submittedName>
        <fullName evidence="1">Uncharacterized protein</fullName>
    </submittedName>
</protein>
<organism evidence="1 2">
    <name type="scientific">Bacteroides xylanisolvens CL03T12C04</name>
    <dbReference type="NCBI Taxonomy" id="997892"/>
    <lineage>
        <taxon>Bacteria</taxon>
        <taxon>Pseudomonadati</taxon>
        <taxon>Bacteroidota</taxon>
        <taxon>Bacteroidia</taxon>
        <taxon>Bacteroidales</taxon>
        <taxon>Bacteroidaceae</taxon>
        <taxon>Bacteroides</taxon>
    </lineage>
</organism>
<dbReference type="AlphaFoldDB" id="I9JC44"/>
<accession>I9JC44</accession>
<comment type="caution">
    <text evidence="1">The sequence shown here is derived from an EMBL/GenBank/DDBJ whole genome shotgun (WGS) entry which is preliminary data.</text>
</comment>
<sequence>MGCIKKPKQFLLKLQLRPDNCQEKEQDENTSGDYQKDISSYITHTHREEILLINIYSKDLSIRKRWKRNSNN</sequence>
<dbReference type="EMBL" id="AGXE01000030">
    <property type="protein sequence ID" value="EIY84194.1"/>
    <property type="molecule type" value="Genomic_DNA"/>
</dbReference>
<reference evidence="1 2" key="1">
    <citation type="submission" date="2012-02" db="EMBL/GenBank/DDBJ databases">
        <title>The Genome Sequence of Bacteroides xylanisolvens CL03T12C04.</title>
        <authorList>
            <consortium name="The Broad Institute Genome Sequencing Platform"/>
            <person name="Earl A."/>
            <person name="Ward D."/>
            <person name="Feldgarden M."/>
            <person name="Gevers D."/>
            <person name="Zitomersky N.L."/>
            <person name="Coyne M.J."/>
            <person name="Comstock L.E."/>
            <person name="Young S.K."/>
            <person name="Zeng Q."/>
            <person name="Gargeya S."/>
            <person name="Fitzgerald M."/>
            <person name="Haas B."/>
            <person name="Abouelleil A."/>
            <person name="Alvarado L."/>
            <person name="Arachchi H.M."/>
            <person name="Berlin A."/>
            <person name="Chapman S.B."/>
            <person name="Gearin G."/>
            <person name="Goldberg J."/>
            <person name="Griggs A."/>
            <person name="Gujja S."/>
            <person name="Hansen M."/>
            <person name="Heiman D."/>
            <person name="Howarth C."/>
            <person name="Larimer J."/>
            <person name="Lui A."/>
            <person name="MacDonald P.J.P."/>
            <person name="McCowen C."/>
            <person name="Montmayeur A."/>
            <person name="Murphy C."/>
            <person name="Neiman D."/>
            <person name="Pearson M."/>
            <person name="Priest M."/>
            <person name="Roberts A."/>
            <person name="Saif S."/>
            <person name="Shea T."/>
            <person name="Sisk P."/>
            <person name="Stolte C."/>
            <person name="Sykes S."/>
            <person name="Wortman J."/>
            <person name="Nusbaum C."/>
            <person name="Birren B."/>
        </authorList>
    </citation>
    <scope>NUCLEOTIDE SEQUENCE [LARGE SCALE GENOMIC DNA]</scope>
    <source>
        <strain evidence="1 2">CL03T12C04</strain>
    </source>
</reference>
<evidence type="ECO:0000313" key="2">
    <source>
        <dbReference type="Proteomes" id="UP000003566"/>
    </source>
</evidence>
<name>I9JC44_9BACE</name>